<dbReference type="SUPFAM" id="SSF55729">
    <property type="entry name" value="Acyl-CoA N-acyltransferases (Nat)"/>
    <property type="match status" value="1"/>
</dbReference>
<dbReference type="AlphaFoldDB" id="A0A9W9CQL4"/>
<dbReference type="InterPro" id="IPR053144">
    <property type="entry name" value="Acetyltransferase_Butenolide"/>
</dbReference>
<dbReference type="Proteomes" id="UP001140560">
    <property type="component" value="Unassembled WGS sequence"/>
</dbReference>
<sequence length="188" mass="21117">MDKKVFQWQRTINSQRFLISSDRALLPHSFVQEVFASEAVFWAKPVASDEALRTMLSTSFTMGLYLLSPDDTRTPIGMARMVTDFTTIAFLTDVYVQDAYRALGLGKWMIHCCREWALDIPELRWLMLNTGSEQAQNLYRREFGMILLDGKESAPITCMGARKEKLAEVAAASGAILQDEPSAPNAQG</sequence>
<feature type="domain" description="N-acetyltransferase" evidence="1">
    <location>
        <begin position="20"/>
        <end position="168"/>
    </location>
</feature>
<reference evidence="2" key="1">
    <citation type="submission" date="2022-10" db="EMBL/GenBank/DDBJ databases">
        <title>Tapping the CABI collections for fungal endophytes: first genome assemblies for Collariella, Neodidymelliopsis, Ascochyta clinopodiicola, Didymella pomorum, Didymosphaeria variabile, Neocosmospora piperis and Neocucurbitaria cava.</title>
        <authorList>
            <person name="Hill R."/>
        </authorList>
    </citation>
    <scope>NUCLEOTIDE SEQUENCE</scope>
    <source>
        <strain evidence="2">IMI 356814</strain>
    </source>
</reference>
<dbReference type="GO" id="GO:0016747">
    <property type="term" value="F:acyltransferase activity, transferring groups other than amino-acyl groups"/>
    <property type="evidence" value="ECO:0007669"/>
    <property type="project" value="InterPro"/>
</dbReference>
<gene>
    <name evidence="2" type="ORF">N0V83_001655</name>
</gene>
<dbReference type="PROSITE" id="PS51186">
    <property type="entry name" value="GNAT"/>
    <property type="match status" value="1"/>
</dbReference>
<evidence type="ECO:0000313" key="3">
    <source>
        <dbReference type="Proteomes" id="UP001140560"/>
    </source>
</evidence>
<dbReference type="CDD" id="cd04301">
    <property type="entry name" value="NAT_SF"/>
    <property type="match status" value="1"/>
</dbReference>
<keyword evidence="3" id="KW-1185">Reference proteome</keyword>
<dbReference type="PANTHER" id="PTHR43233">
    <property type="entry name" value="FAMILY N-ACETYLTRANSFERASE, PUTATIVE (AFU_ORTHOLOGUE AFUA_6G03350)-RELATED"/>
    <property type="match status" value="1"/>
</dbReference>
<evidence type="ECO:0000259" key="1">
    <source>
        <dbReference type="PROSITE" id="PS51186"/>
    </source>
</evidence>
<dbReference type="OrthoDB" id="10039976at2759"/>
<dbReference type="InterPro" id="IPR000182">
    <property type="entry name" value="GNAT_dom"/>
</dbReference>
<comment type="caution">
    <text evidence="2">The sequence shown here is derived from an EMBL/GenBank/DDBJ whole genome shotgun (WGS) entry which is preliminary data.</text>
</comment>
<dbReference type="PANTHER" id="PTHR43233:SF1">
    <property type="entry name" value="FAMILY N-ACETYLTRANSFERASE, PUTATIVE (AFU_ORTHOLOGUE AFUA_6G03350)-RELATED"/>
    <property type="match status" value="1"/>
</dbReference>
<dbReference type="Pfam" id="PF00583">
    <property type="entry name" value="Acetyltransf_1"/>
    <property type="match status" value="1"/>
</dbReference>
<protein>
    <recommendedName>
        <fullName evidence="1">N-acetyltransferase domain-containing protein</fullName>
    </recommendedName>
</protein>
<proteinExistence type="predicted"/>
<organism evidence="2 3">
    <name type="scientific">Neocucurbitaria cava</name>
    <dbReference type="NCBI Taxonomy" id="798079"/>
    <lineage>
        <taxon>Eukaryota</taxon>
        <taxon>Fungi</taxon>
        <taxon>Dikarya</taxon>
        <taxon>Ascomycota</taxon>
        <taxon>Pezizomycotina</taxon>
        <taxon>Dothideomycetes</taxon>
        <taxon>Pleosporomycetidae</taxon>
        <taxon>Pleosporales</taxon>
        <taxon>Pleosporineae</taxon>
        <taxon>Cucurbitariaceae</taxon>
        <taxon>Neocucurbitaria</taxon>
    </lineage>
</organism>
<dbReference type="InterPro" id="IPR016181">
    <property type="entry name" value="Acyl_CoA_acyltransferase"/>
</dbReference>
<name>A0A9W9CQL4_9PLEO</name>
<dbReference type="Gene3D" id="3.40.630.30">
    <property type="match status" value="1"/>
</dbReference>
<dbReference type="EMBL" id="JAPEUY010000002">
    <property type="protein sequence ID" value="KAJ4376372.1"/>
    <property type="molecule type" value="Genomic_DNA"/>
</dbReference>
<evidence type="ECO:0000313" key="2">
    <source>
        <dbReference type="EMBL" id="KAJ4376372.1"/>
    </source>
</evidence>
<accession>A0A9W9CQL4</accession>